<dbReference type="CDD" id="cd06261">
    <property type="entry name" value="TM_PBP2"/>
    <property type="match status" value="1"/>
</dbReference>
<dbReference type="KEGG" id="rain:Rai3103_03580"/>
<dbReference type="PROSITE" id="PS50928">
    <property type="entry name" value="ABC_TM1"/>
    <property type="match status" value="1"/>
</dbReference>
<feature type="transmembrane region" description="Helical" evidence="6">
    <location>
        <begin position="181"/>
        <end position="201"/>
    </location>
</feature>
<keyword evidence="3 6" id="KW-0812">Transmembrane</keyword>
<dbReference type="Pfam" id="PF00528">
    <property type="entry name" value="BPD_transp_1"/>
    <property type="match status" value="1"/>
</dbReference>
<keyword evidence="4 6" id="KW-1133">Transmembrane helix</keyword>
<feature type="transmembrane region" description="Helical" evidence="6">
    <location>
        <begin position="52"/>
        <end position="73"/>
    </location>
</feature>
<dbReference type="EMBL" id="CP045725">
    <property type="protein sequence ID" value="QGF22899.1"/>
    <property type="molecule type" value="Genomic_DNA"/>
</dbReference>
<dbReference type="RefSeq" id="WP_153571426.1">
    <property type="nucleotide sequence ID" value="NZ_CP045725.1"/>
</dbReference>
<organism evidence="8 9">
    <name type="scientific">Raineyella fluvialis</name>
    <dbReference type="NCBI Taxonomy" id="2662261"/>
    <lineage>
        <taxon>Bacteria</taxon>
        <taxon>Bacillati</taxon>
        <taxon>Actinomycetota</taxon>
        <taxon>Actinomycetes</taxon>
        <taxon>Propionibacteriales</taxon>
        <taxon>Propionibacteriaceae</taxon>
        <taxon>Raineyella</taxon>
    </lineage>
</organism>
<keyword evidence="5 6" id="KW-0472">Membrane</keyword>
<evidence type="ECO:0000256" key="3">
    <source>
        <dbReference type="ARBA" id="ARBA00022692"/>
    </source>
</evidence>
<sequence length="220" mass="23403">MIVRWALENAGQIWSLTLNHLVIAAPPIVLSLVLAIPLGWWAHRHGTVRQVLLTGSGFLYALPSLPLFVILPVLIGTRILDPLNVVVALTLYGLALMVRTATEAFDAVDGTVRENAVAVGHSPAQRFWRVDLPLAGPPLLAGLRVVSASTLSLVSVGALIGVRSLGYFFTDGYTRSFVTEIAVGILGTVVLALAFDALLVLGGRILLPWVRATDTRTGAA</sequence>
<feature type="transmembrane region" description="Helical" evidence="6">
    <location>
        <begin position="145"/>
        <end position="169"/>
    </location>
</feature>
<dbReference type="InterPro" id="IPR035906">
    <property type="entry name" value="MetI-like_sf"/>
</dbReference>
<feature type="domain" description="ABC transmembrane type-1" evidence="7">
    <location>
        <begin position="17"/>
        <end position="202"/>
    </location>
</feature>
<evidence type="ECO:0000256" key="6">
    <source>
        <dbReference type="RuleBase" id="RU363032"/>
    </source>
</evidence>
<evidence type="ECO:0000256" key="4">
    <source>
        <dbReference type="ARBA" id="ARBA00022989"/>
    </source>
</evidence>
<dbReference type="PANTHER" id="PTHR30177:SF4">
    <property type="entry name" value="OSMOPROTECTANT IMPORT PERMEASE PROTEIN OSMW"/>
    <property type="match status" value="1"/>
</dbReference>
<evidence type="ECO:0000256" key="2">
    <source>
        <dbReference type="ARBA" id="ARBA00022448"/>
    </source>
</evidence>
<evidence type="ECO:0000256" key="1">
    <source>
        <dbReference type="ARBA" id="ARBA00004141"/>
    </source>
</evidence>
<dbReference type="InterPro" id="IPR051204">
    <property type="entry name" value="ABC_transp_perm/SBD"/>
</dbReference>
<protein>
    <submittedName>
        <fullName evidence="8">ABC transporter permease subunit</fullName>
    </submittedName>
</protein>
<evidence type="ECO:0000313" key="9">
    <source>
        <dbReference type="Proteomes" id="UP000386847"/>
    </source>
</evidence>
<dbReference type="GO" id="GO:0055085">
    <property type="term" value="P:transmembrane transport"/>
    <property type="evidence" value="ECO:0007669"/>
    <property type="project" value="InterPro"/>
</dbReference>
<dbReference type="AlphaFoldDB" id="A0A5Q2F7T7"/>
<dbReference type="InterPro" id="IPR000515">
    <property type="entry name" value="MetI-like"/>
</dbReference>
<evidence type="ECO:0000259" key="7">
    <source>
        <dbReference type="PROSITE" id="PS50928"/>
    </source>
</evidence>
<feature type="transmembrane region" description="Helical" evidence="6">
    <location>
        <begin position="79"/>
        <end position="98"/>
    </location>
</feature>
<evidence type="ECO:0000256" key="5">
    <source>
        <dbReference type="ARBA" id="ARBA00023136"/>
    </source>
</evidence>
<dbReference type="SUPFAM" id="SSF161098">
    <property type="entry name" value="MetI-like"/>
    <property type="match status" value="1"/>
</dbReference>
<feature type="transmembrane region" description="Helical" evidence="6">
    <location>
        <begin position="20"/>
        <end position="40"/>
    </location>
</feature>
<dbReference type="PANTHER" id="PTHR30177">
    <property type="entry name" value="GLYCINE BETAINE/L-PROLINE TRANSPORT SYSTEM PERMEASE PROTEIN PROW"/>
    <property type="match status" value="1"/>
</dbReference>
<dbReference type="GO" id="GO:0031460">
    <property type="term" value="P:glycine betaine transport"/>
    <property type="evidence" value="ECO:0007669"/>
    <property type="project" value="TreeGrafter"/>
</dbReference>
<comment type="similarity">
    <text evidence="6">Belongs to the binding-protein-dependent transport system permease family.</text>
</comment>
<dbReference type="Proteomes" id="UP000386847">
    <property type="component" value="Chromosome"/>
</dbReference>
<dbReference type="GO" id="GO:0005886">
    <property type="term" value="C:plasma membrane"/>
    <property type="evidence" value="ECO:0007669"/>
    <property type="project" value="UniProtKB-SubCell"/>
</dbReference>
<comment type="subcellular location">
    <subcellularLocation>
        <location evidence="6">Cell membrane</location>
        <topology evidence="6">Multi-pass membrane protein</topology>
    </subcellularLocation>
    <subcellularLocation>
        <location evidence="1">Membrane</location>
        <topology evidence="1">Multi-pass membrane protein</topology>
    </subcellularLocation>
</comment>
<evidence type="ECO:0000313" key="8">
    <source>
        <dbReference type="EMBL" id="QGF22899.1"/>
    </source>
</evidence>
<dbReference type="Gene3D" id="1.10.3720.10">
    <property type="entry name" value="MetI-like"/>
    <property type="match status" value="1"/>
</dbReference>
<keyword evidence="2 6" id="KW-0813">Transport</keyword>
<name>A0A5Q2F7T7_9ACTN</name>
<reference evidence="8 9" key="1">
    <citation type="submission" date="2019-10" db="EMBL/GenBank/DDBJ databases">
        <title>Genomic analysis of Raineyella sp. CBA3103.</title>
        <authorList>
            <person name="Roh S.W."/>
        </authorList>
    </citation>
    <scope>NUCLEOTIDE SEQUENCE [LARGE SCALE GENOMIC DNA]</scope>
    <source>
        <strain evidence="8 9">CBA3103</strain>
    </source>
</reference>
<accession>A0A5Q2F7T7</accession>
<keyword evidence="9" id="KW-1185">Reference proteome</keyword>
<gene>
    <name evidence="8" type="ORF">Rai3103_03580</name>
</gene>
<proteinExistence type="inferred from homology"/>